<keyword evidence="2" id="KW-0689">Ribosomal protein</keyword>
<evidence type="ECO:0000313" key="2">
    <source>
        <dbReference type="EMBL" id="NJB88969.1"/>
    </source>
</evidence>
<dbReference type="InterPro" id="IPR000182">
    <property type="entry name" value="GNAT_dom"/>
</dbReference>
<dbReference type="CDD" id="cd04301">
    <property type="entry name" value="NAT_SF"/>
    <property type="match status" value="1"/>
</dbReference>
<dbReference type="PROSITE" id="PS51186">
    <property type="entry name" value="GNAT"/>
    <property type="match status" value="1"/>
</dbReference>
<feature type="domain" description="N-acetyltransferase" evidence="1">
    <location>
        <begin position="26"/>
        <end position="192"/>
    </location>
</feature>
<dbReference type="SUPFAM" id="SSF55729">
    <property type="entry name" value="Acyl-CoA N-acyltransferases (Nat)"/>
    <property type="match status" value="1"/>
</dbReference>
<comment type="caution">
    <text evidence="2">The sequence shown here is derived from an EMBL/GenBank/DDBJ whole genome shotgun (WGS) entry which is preliminary data.</text>
</comment>
<name>A0A7X6B875_9SPHN</name>
<keyword evidence="3" id="KW-1185">Reference proteome</keyword>
<gene>
    <name evidence="2" type="ORF">GGR90_001121</name>
</gene>
<accession>A0A7X6B875</accession>
<dbReference type="PANTHER" id="PTHR42791:SF1">
    <property type="entry name" value="N-ACETYLTRANSFERASE DOMAIN-CONTAINING PROTEIN"/>
    <property type="match status" value="1"/>
</dbReference>
<dbReference type="Proteomes" id="UP000535078">
    <property type="component" value="Unassembled WGS sequence"/>
</dbReference>
<dbReference type="GO" id="GO:0016747">
    <property type="term" value="F:acyltransferase activity, transferring groups other than amino-acyl groups"/>
    <property type="evidence" value="ECO:0007669"/>
    <property type="project" value="InterPro"/>
</dbReference>
<evidence type="ECO:0000259" key="1">
    <source>
        <dbReference type="PROSITE" id="PS51186"/>
    </source>
</evidence>
<dbReference type="Gene3D" id="3.40.630.30">
    <property type="match status" value="1"/>
</dbReference>
<dbReference type="AlphaFoldDB" id="A0A7X6B875"/>
<reference evidence="2 3" key="1">
    <citation type="submission" date="2020-03" db="EMBL/GenBank/DDBJ databases">
        <title>Genomic Encyclopedia of Type Strains, Phase IV (KMG-IV): sequencing the most valuable type-strain genomes for metagenomic binning, comparative biology and taxonomic classification.</title>
        <authorList>
            <person name="Goeker M."/>
        </authorList>
    </citation>
    <scope>NUCLEOTIDE SEQUENCE [LARGE SCALE GENOMIC DNA]</scope>
    <source>
        <strain evidence="2 3">DSM 25229</strain>
    </source>
</reference>
<dbReference type="PANTHER" id="PTHR42791">
    <property type="entry name" value="GNAT FAMILY ACETYLTRANSFERASE"/>
    <property type="match status" value="1"/>
</dbReference>
<dbReference type="GO" id="GO:0005840">
    <property type="term" value="C:ribosome"/>
    <property type="evidence" value="ECO:0007669"/>
    <property type="project" value="UniProtKB-KW"/>
</dbReference>
<organism evidence="2 3">
    <name type="scientific">Sphingopyxis italica</name>
    <dbReference type="NCBI Taxonomy" id="1129133"/>
    <lineage>
        <taxon>Bacteria</taxon>
        <taxon>Pseudomonadati</taxon>
        <taxon>Pseudomonadota</taxon>
        <taxon>Alphaproteobacteria</taxon>
        <taxon>Sphingomonadales</taxon>
        <taxon>Sphingomonadaceae</taxon>
        <taxon>Sphingopyxis</taxon>
    </lineage>
</organism>
<dbReference type="RefSeq" id="WP_167920092.1">
    <property type="nucleotide sequence ID" value="NZ_JAATIT010000001.1"/>
</dbReference>
<dbReference type="EMBL" id="JAATIT010000001">
    <property type="protein sequence ID" value="NJB88969.1"/>
    <property type="molecule type" value="Genomic_DNA"/>
</dbReference>
<protein>
    <submittedName>
        <fullName evidence="2">Ribosomal protein S18 acetylase RimI-like enzyme</fullName>
    </submittedName>
</protein>
<proteinExistence type="predicted"/>
<keyword evidence="2" id="KW-0687">Ribonucleoprotein</keyword>
<dbReference type="InterPro" id="IPR052523">
    <property type="entry name" value="Trichothecene_AcTrans"/>
</dbReference>
<sequence length="193" mass="21231">MTKITIGKPADKARLLHTLVLGFSADPVARWASPDAATYMDRRHEFFDAFGGAAFEHGTAFVADDGAAVATWLPPGVEPDGEVMAAIMDEQTPPHRKAEMDDLVEQMDRFHPKEPVWYLPLIAADPAHRGRGLGTALMEAAIAVIDADGRPAWLESSNPRNIPLYQRFGFETVGEIRTETSPPLTPMLRRGKR</sequence>
<dbReference type="Pfam" id="PF00583">
    <property type="entry name" value="Acetyltransf_1"/>
    <property type="match status" value="1"/>
</dbReference>
<evidence type="ECO:0000313" key="3">
    <source>
        <dbReference type="Proteomes" id="UP000535078"/>
    </source>
</evidence>
<dbReference type="InterPro" id="IPR016181">
    <property type="entry name" value="Acyl_CoA_acyltransferase"/>
</dbReference>